<dbReference type="Gene3D" id="3.40.50.10190">
    <property type="entry name" value="BRCT domain"/>
    <property type="match status" value="1"/>
</dbReference>
<dbReference type="GO" id="GO:0006281">
    <property type="term" value="P:DNA repair"/>
    <property type="evidence" value="ECO:0007669"/>
    <property type="project" value="InterPro"/>
</dbReference>
<dbReference type="InterPro" id="IPR036420">
    <property type="entry name" value="BRCT_dom_sf"/>
</dbReference>
<reference evidence="7" key="1">
    <citation type="journal article" date="2020" name="Nature">
        <title>Giant virus diversity and host interactions through global metagenomics.</title>
        <authorList>
            <person name="Schulz F."/>
            <person name="Roux S."/>
            <person name="Paez-Espino D."/>
            <person name="Jungbluth S."/>
            <person name="Walsh D.A."/>
            <person name="Denef V.J."/>
            <person name="McMahon K.D."/>
            <person name="Konstantinidis K.T."/>
            <person name="Eloe-Fadrosh E.A."/>
            <person name="Kyrpides N.C."/>
            <person name="Woyke T."/>
        </authorList>
    </citation>
    <scope>NUCLEOTIDE SEQUENCE</scope>
    <source>
        <strain evidence="7">GVMAG-M-3300023174-57</strain>
    </source>
</reference>
<dbReference type="GO" id="GO:0003911">
    <property type="term" value="F:DNA ligase (NAD+) activity"/>
    <property type="evidence" value="ECO:0007669"/>
    <property type="project" value="UniProtKB-EC"/>
</dbReference>
<dbReference type="CDD" id="cd00027">
    <property type="entry name" value="BRCT"/>
    <property type="match status" value="1"/>
</dbReference>
<dbReference type="SUPFAM" id="SSF52113">
    <property type="entry name" value="BRCT domain"/>
    <property type="match status" value="1"/>
</dbReference>
<evidence type="ECO:0000313" key="7">
    <source>
        <dbReference type="EMBL" id="QHT19500.1"/>
    </source>
</evidence>
<dbReference type="InterPro" id="IPR013840">
    <property type="entry name" value="DNAligase_N"/>
</dbReference>
<dbReference type="Gene3D" id="2.40.50.140">
    <property type="entry name" value="Nucleic acid-binding proteins"/>
    <property type="match status" value="1"/>
</dbReference>
<dbReference type="Pfam" id="PF03120">
    <property type="entry name" value="OB_DNA_ligase"/>
    <property type="match status" value="1"/>
</dbReference>
<evidence type="ECO:0000256" key="3">
    <source>
        <dbReference type="ARBA" id="ARBA00022705"/>
    </source>
</evidence>
<proteinExistence type="predicted"/>
<dbReference type="Gene3D" id="3.30.470.30">
    <property type="entry name" value="DNA ligase/mRNA capping enzyme"/>
    <property type="match status" value="1"/>
</dbReference>
<dbReference type="Pfam" id="PF01653">
    <property type="entry name" value="DNA_ligase_aden"/>
    <property type="match status" value="1"/>
</dbReference>
<dbReference type="InterPro" id="IPR012340">
    <property type="entry name" value="NA-bd_OB-fold"/>
</dbReference>
<dbReference type="EC" id="6.5.1.2" evidence="1"/>
<dbReference type="SMART" id="SM00532">
    <property type="entry name" value="LIGANc"/>
    <property type="match status" value="1"/>
</dbReference>
<organism evidence="7">
    <name type="scientific">viral metagenome</name>
    <dbReference type="NCBI Taxonomy" id="1070528"/>
    <lineage>
        <taxon>unclassified sequences</taxon>
        <taxon>metagenomes</taxon>
        <taxon>organismal metagenomes</taxon>
    </lineage>
</organism>
<name>A0A6C0DT05_9ZZZZ</name>
<dbReference type="InterPro" id="IPR001357">
    <property type="entry name" value="BRCT_dom"/>
</dbReference>
<evidence type="ECO:0000256" key="2">
    <source>
        <dbReference type="ARBA" id="ARBA00022598"/>
    </source>
</evidence>
<keyword evidence="4" id="KW-0520">NAD</keyword>
<dbReference type="InterPro" id="IPR004150">
    <property type="entry name" value="NAD_DNA_ligase_OB"/>
</dbReference>
<dbReference type="SUPFAM" id="SSF56091">
    <property type="entry name" value="DNA ligase/mRNA capping enzyme, catalytic domain"/>
    <property type="match status" value="1"/>
</dbReference>
<evidence type="ECO:0000256" key="1">
    <source>
        <dbReference type="ARBA" id="ARBA00012722"/>
    </source>
</evidence>
<dbReference type="PROSITE" id="PS50172">
    <property type="entry name" value="BRCT"/>
    <property type="match status" value="1"/>
</dbReference>
<evidence type="ECO:0000256" key="5">
    <source>
        <dbReference type="ARBA" id="ARBA00034005"/>
    </source>
</evidence>
<dbReference type="InterPro" id="IPR013839">
    <property type="entry name" value="DNAligase_adenylation"/>
</dbReference>
<evidence type="ECO:0000259" key="6">
    <source>
        <dbReference type="PROSITE" id="PS50172"/>
    </source>
</evidence>
<protein>
    <recommendedName>
        <fullName evidence="1">DNA ligase (NAD(+))</fullName>
        <ecNumber evidence="1">6.5.1.2</ecNumber>
    </recommendedName>
</protein>
<keyword evidence="2" id="KW-0436">Ligase</keyword>
<accession>A0A6C0DT05</accession>
<dbReference type="GO" id="GO:0006260">
    <property type="term" value="P:DNA replication"/>
    <property type="evidence" value="ECO:0007669"/>
    <property type="project" value="UniProtKB-KW"/>
</dbReference>
<feature type="domain" description="BRCT" evidence="6">
    <location>
        <begin position="564"/>
        <end position="640"/>
    </location>
</feature>
<dbReference type="EMBL" id="MN739667">
    <property type="protein sequence ID" value="QHT19500.1"/>
    <property type="molecule type" value="Genomic_DNA"/>
</dbReference>
<evidence type="ECO:0000256" key="4">
    <source>
        <dbReference type="ARBA" id="ARBA00023027"/>
    </source>
</evidence>
<dbReference type="AlphaFoldDB" id="A0A6C0DT05"/>
<keyword evidence="3" id="KW-0235">DNA replication</keyword>
<comment type="catalytic activity">
    <reaction evidence="5">
        <text>NAD(+) + (deoxyribonucleotide)n-3'-hydroxyl + 5'-phospho-(deoxyribonucleotide)m = (deoxyribonucleotide)n+m + AMP + beta-nicotinamide D-nucleotide.</text>
        <dbReference type="EC" id="6.5.1.2"/>
    </reaction>
</comment>
<dbReference type="Pfam" id="PF12738">
    <property type="entry name" value="PTCB-BRCT"/>
    <property type="match status" value="1"/>
</dbReference>
<dbReference type="SUPFAM" id="SSF50249">
    <property type="entry name" value="Nucleic acid-binding proteins"/>
    <property type="match status" value="1"/>
</dbReference>
<sequence>MSAATKKIITRLQADFFATMNALTKKQLEDSMTYLGQQYYTEGVSLISDENYDRLRETLIRKFGDSKVLAAVGAEVTKAKVDLPFFLGSMDKIKPDKNNLEGWRAKYKGDVCVSDKLDGISGLVVKSKGVVKLYTRGNGTVGQDICHMLPFISIGDFPGIDTYAVRGELIVTKAKYAKVAEGRGGARQMVSGLAGLKTLTAERRALMGLIDFVAYEVIVPEALTPVQQFTLLDSKSTFTVARWHKEKEVTIEHLSEVLAAHKKASPYEIDGIIVNHNAVYPRSTGRNPEFAFAFKMSFAEQQATTEVLQVIWEPSKDGYLKPTVNFEPVNIGGVVIQYATGFNAAFIQAQGLGPGAYIEIERRGDVIPYIKAVKAPSPTGPAMPAAKWHWSDTHVDAVLDDIGANPDVQKRALLYFAQTLEIGYCGEGNIAKLYEVGVRTPLDMLKVKPAALEGHGFAKAGAAKIVDEIDKAAKKATLTQWAVGSGIFGRGIGTKRVEAAIEVLPKDLKPSAALVGRVMEQGGWSKESAEGFVGNLGEFRKFLAAAGVEVREAVAEAKKPAAKPVGAKMAGQVVLFTGFHPKDLEEAVVAQGGQLVEAWAKKVTVLVVKDATVSNEKTKKAAAAGIPVVTAEQFKERLGL</sequence>